<keyword evidence="6" id="KW-0687">Ribonucleoprotein</keyword>
<dbReference type="GO" id="GO:0032259">
    <property type="term" value="P:methylation"/>
    <property type="evidence" value="ECO:0007669"/>
    <property type="project" value="UniProtKB-KW"/>
</dbReference>
<evidence type="ECO:0000256" key="2">
    <source>
        <dbReference type="ARBA" id="ARBA00022679"/>
    </source>
</evidence>
<comment type="function">
    <text evidence="4">Methylates ribosomal protein uL3 on a specific glutamine residue.</text>
</comment>
<proteinExistence type="inferred from homology"/>
<dbReference type="NCBIfam" id="TIGR00536">
    <property type="entry name" value="hemK_fam"/>
    <property type="match status" value="1"/>
</dbReference>
<dbReference type="AlphaFoldDB" id="A0AA51RUY1"/>
<dbReference type="InterPro" id="IPR004556">
    <property type="entry name" value="HemK-like"/>
</dbReference>
<dbReference type="Gene3D" id="1.10.8.10">
    <property type="entry name" value="DNA helicase RuvA subunit, C-terminal domain"/>
    <property type="match status" value="1"/>
</dbReference>
<feature type="domain" description="Methyltransferase small" evidence="5">
    <location>
        <begin position="137"/>
        <end position="222"/>
    </location>
</feature>
<dbReference type="GO" id="GO:0036009">
    <property type="term" value="F:protein-glutamine N-methyltransferase activity"/>
    <property type="evidence" value="ECO:0007669"/>
    <property type="project" value="UniProtKB-UniRule"/>
</dbReference>
<dbReference type="EC" id="2.1.1.298" evidence="4"/>
<gene>
    <name evidence="4 6" type="primary">prmB</name>
    <name evidence="6" type="ORF">Q9312_03885</name>
</gene>
<dbReference type="InterPro" id="IPR017127">
    <property type="entry name" value="Ribosome_uL3_MTase"/>
</dbReference>
<dbReference type="PIRSF" id="PIRSF037167">
    <property type="entry name" value="Mtase_YfcB_prd"/>
    <property type="match status" value="1"/>
</dbReference>
<dbReference type="PANTHER" id="PTHR47806:SF1">
    <property type="entry name" value="RIBOSOMAL PROTEIN UL3 GLUTAMINE METHYLTRANSFERASE"/>
    <property type="match status" value="1"/>
</dbReference>
<reference evidence="6 7" key="1">
    <citation type="submission" date="2023-08" db="EMBL/GenBank/DDBJ databases">
        <title>Pleionea litopenaei sp. nov., isolated from stomach of juvenile Litopenaeus vannamei.</title>
        <authorList>
            <person name="Rho A.M."/>
            <person name="Hwang C.Y."/>
        </authorList>
    </citation>
    <scope>NUCLEOTIDE SEQUENCE [LARGE SCALE GENOMIC DNA]</scope>
    <source>
        <strain evidence="6 7">HL-JVS1</strain>
    </source>
</reference>
<dbReference type="RefSeq" id="WP_309203255.1">
    <property type="nucleotide sequence ID" value="NZ_CP133548.1"/>
</dbReference>
<dbReference type="PANTHER" id="PTHR47806">
    <property type="entry name" value="50S RIBOSOMAL PROTEIN L3 GLUTAMINE METHYLTRANSFERASE"/>
    <property type="match status" value="1"/>
</dbReference>
<dbReference type="EMBL" id="CP133548">
    <property type="protein sequence ID" value="WMS88062.1"/>
    <property type="molecule type" value="Genomic_DNA"/>
</dbReference>
<dbReference type="HAMAP" id="MF_02125">
    <property type="entry name" value="L3_methyltr_PrmB"/>
    <property type="match status" value="1"/>
</dbReference>
<evidence type="ECO:0000259" key="5">
    <source>
        <dbReference type="Pfam" id="PF05175"/>
    </source>
</evidence>
<keyword evidence="6" id="KW-0689">Ribosomal protein</keyword>
<keyword evidence="3 4" id="KW-0949">S-adenosyl-L-methionine</keyword>
<dbReference type="CDD" id="cd02440">
    <property type="entry name" value="AdoMet_MTases"/>
    <property type="match status" value="1"/>
</dbReference>
<dbReference type="FunFam" id="3.40.50.150:FF:000042">
    <property type="entry name" value="50S ribosomal protein L3 glutamine methyltransferase"/>
    <property type="match status" value="1"/>
</dbReference>
<keyword evidence="7" id="KW-1185">Reference proteome</keyword>
<dbReference type="InterPro" id="IPR007848">
    <property type="entry name" value="Small_mtfrase_dom"/>
</dbReference>
<keyword evidence="1 4" id="KW-0489">Methyltransferase</keyword>
<dbReference type="KEGG" id="plei:Q9312_03885"/>
<evidence type="ECO:0000256" key="1">
    <source>
        <dbReference type="ARBA" id="ARBA00022603"/>
    </source>
</evidence>
<dbReference type="Gene3D" id="3.40.50.150">
    <property type="entry name" value="Vaccinia Virus protein VP39"/>
    <property type="match status" value="1"/>
</dbReference>
<dbReference type="SUPFAM" id="SSF53335">
    <property type="entry name" value="S-adenosyl-L-methionine-dependent methyltransferases"/>
    <property type="match status" value="1"/>
</dbReference>
<dbReference type="PROSITE" id="PS00092">
    <property type="entry name" value="N6_MTASE"/>
    <property type="match status" value="1"/>
</dbReference>
<protein>
    <recommendedName>
        <fullName evidence="4">Ribosomal protein uL3 glutamine methyltransferase</fullName>
        <shortName evidence="4">uL3 MTase</shortName>
        <ecNumber evidence="4">2.1.1.298</ecNumber>
    </recommendedName>
    <alternativeName>
        <fullName evidence="4">N5-glutamine methyltransferase PrmB</fullName>
    </alternativeName>
</protein>
<dbReference type="Proteomes" id="UP001239782">
    <property type="component" value="Chromosome"/>
</dbReference>
<dbReference type="NCBIfam" id="TIGR03533">
    <property type="entry name" value="L3_gln_methyl"/>
    <property type="match status" value="1"/>
</dbReference>
<evidence type="ECO:0000313" key="7">
    <source>
        <dbReference type="Proteomes" id="UP001239782"/>
    </source>
</evidence>
<keyword evidence="2 4" id="KW-0808">Transferase</keyword>
<comment type="similarity">
    <text evidence="4">Belongs to the protein N5-glutamine methyltransferase family. PrmB subfamily.</text>
</comment>
<evidence type="ECO:0000313" key="6">
    <source>
        <dbReference type="EMBL" id="WMS88062.1"/>
    </source>
</evidence>
<dbReference type="InterPro" id="IPR002052">
    <property type="entry name" value="DNA_methylase_N6_adenine_CS"/>
</dbReference>
<accession>A0AA51RUY1</accession>
<name>A0AA51RUY1_9GAMM</name>
<sequence>MSDLPFSSKHREQALIELHSIADWMRWCTTQMQEAEVYFGHGTDNPWDEAVALVLQALALPFDCPEMLYSTRITTTEKERILSFLSQRIESRKPLAYITNQAYFCGLPFYVDERVLVPRSPIGELIEDRFQNFINPNSVGSILDLCTGSGCIAIACAHYFENAFVLGSDISLDALDVAQLNLEQHGLDERVGFIESNLFERIPSDQPFDIIVSNPPYVDAEDLADMPKEYHQEPEIGLGSGVDGLDLTHQILAQAASYLSEEGVLIVEVGNSWPALQQAYPELEFNWISFERGGDGVFALTRKQLEEYFSSH</sequence>
<dbReference type="GO" id="GO:0005829">
    <property type="term" value="C:cytosol"/>
    <property type="evidence" value="ECO:0007669"/>
    <property type="project" value="TreeGrafter"/>
</dbReference>
<dbReference type="Pfam" id="PF05175">
    <property type="entry name" value="MTS"/>
    <property type="match status" value="1"/>
</dbReference>
<dbReference type="GO" id="GO:0003676">
    <property type="term" value="F:nucleic acid binding"/>
    <property type="evidence" value="ECO:0007669"/>
    <property type="project" value="InterPro"/>
</dbReference>
<dbReference type="GO" id="GO:0005840">
    <property type="term" value="C:ribosome"/>
    <property type="evidence" value="ECO:0007669"/>
    <property type="project" value="UniProtKB-KW"/>
</dbReference>
<evidence type="ECO:0000256" key="4">
    <source>
        <dbReference type="HAMAP-Rule" id="MF_02125"/>
    </source>
</evidence>
<dbReference type="InterPro" id="IPR029063">
    <property type="entry name" value="SAM-dependent_MTases_sf"/>
</dbReference>
<organism evidence="6 7">
    <name type="scientific">Pleionea litopenaei</name>
    <dbReference type="NCBI Taxonomy" id="3070815"/>
    <lineage>
        <taxon>Bacteria</taxon>
        <taxon>Pseudomonadati</taxon>
        <taxon>Pseudomonadota</taxon>
        <taxon>Gammaproteobacteria</taxon>
        <taxon>Oceanospirillales</taxon>
        <taxon>Pleioneaceae</taxon>
        <taxon>Pleionea</taxon>
    </lineage>
</organism>
<evidence type="ECO:0000256" key="3">
    <source>
        <dbReference type="ARBA" id="ARBA00022691"/>
    </source>
</evidence>
<comment type="catalytic activity">
    <reaction evidence="4">
        <text>L-glutaminyl-[ribosomal protein uL3] + S-adenosyl-L-methionine = N(5)-methyl-L-glutaminyl-[ribosomal protein uL3] + S-adenosyl-L-homocysteine + H(+)</text>
        <dbReference type="Rhea" id="RHEA:45020"/>
        <dbReference type="Rhea" id="RHEA-COMP:11063"/>
        <dbReference type="Rhea" id="RHEA-COMP:11064"/>
        <dbReference type="ChEBI" id="CHEBI:15378"/>
        <dbReference type="ChEBI" id="CHEBI:30011"/>
        <dbReference type="ChEBI" id="CHEBI:57856"/>
        <dbReference type="ChEBI" id="CHEBI:59789"/>
        <dbReference type="ChEBI" id="CHEBI:61891"/>
        <dbReference type="EC" id="2.1.1.298"/>
    </reaction>
</comment>